<sequence>MTIVATYEGIVKSTLMEYASKVHPKYLKYVEGDFHKSNARISGDDLKAYSVRFGLSRWEHAEAPKNATTYHRIIAERRPVVERRFRKDMMGSYTNLFQWRNAYAHERSTSATLLDVYESHRVAQYVVGSFVKAFEEG</sequence>
<dbReference type="EMBL" id="PVTP01000009">
    <property type="protein sequence ID" value="PRY76267.1"/>
    <property type="molecule type" value="Genomic_DNA"/>
</dbReference>
<comment type="caution">
    <text evidence="1">The sequence shown here is derived from an EMBL/GenBank/DDBJ whole genome shotgun (WGS) entry which is preliminary data.</text>
</comment>
<proteinExistence type="predicted"/>
<dbReference type="Proteomes" id="UP000238007">
    <property type="component" value="Unassembled WGS sequence"/>
</dbReference>
<evidence type="ECO:0000313" key="1">
    <source>
        <dbReference type="EMBL" id="PRY76267.1"/>
    </source>
</evidence>
<organism evidence="1 2">
    <name type="scientific">Yoonia maritima</name>
    <dbReference type="NCBI Taxonomy" id="1435347"/>
    <lineage>
        <taxon>Bacteria</taxon>
        <taxon>Pseudomonadati</taxon>
        <taxon>Pseudomonadota</taxon>
        <taxon>Alphaproteobacteria</taxon>
        <taxon>Rhodobacterales</taxon>
        <taxon>Paracoccaceae</taxon>
        <taxon>Yoonia</taxon>
    </lineage>
</organism>
<protein>
    <recommendedName>
        <fullName evidence="3">RiboL-PSP-HEPN domain-containing protein</fullName>
    </recommendedName>
</protein>
<keyword evidence="2" id="KW-1185">Reference proteome</keyword>
<evidence type="ECO:0000313" key="2">
    <source>
        <dbReference type="Proteomes" id="UP000238007"/>
    </source>
</evidence>
<dbReference type="AlphaFoldDB" id="A0A2T0VWH2"/>
<gene>
    <name evidence="1" type="ORF">CLV80_10966</name>
</gene>
<accession>A0A2T0VWH2</accession>
<evidence type="ECO:0008006" key="3">
    <source>
        <dbReference type="Google" id="ProtNLM"/>
    </source>
</evidence>
<reference evidence="1 2" key="1">
    <citation type="submission" date="2018-03" db="EMBL/GenBank/DDBJ databases">
        <title>Genomic Encyclopedia of Archaeal and Bacterial Type Strains, Phase II (KMG-II): from individual species to whole genera.</title>
        <authorList>
            <person name="Goeker M."/>
        </authorList>
    </citation>
    <scope>NUCLEOTIDE SEQUENCE [LARGE SCALE GENOMIC DNA]</scope>
    <source>
        <strain evidence="1 2">DSM 101533</strain>
    </source>
</reference>
<name>A0A2T0VWH2_9RHOB</name>